<reference evidence="1 2" key="1">
    <citation type="submission" date="2019-06" db="EMBL/GenBank/DDBJ databases">
        <title>A chromosome-scale genome assembly of the European perch, Perca fluviatilis.</title>
        <authorList>
            <person name="Roques C."/>
            <person name="Zahm M."/>
            <person name="Cabau C."/>
            <person name="Klopp C."/>
            <person name="Bouchez O."/>
            <person name="Donnadieu C."/>
            <person name="Kuhl H."/>
            <person name="Gislard M."/>
            <person name="Guendouz S."/>
            <person name="Journot L."/>
            <person name="Haffray P."/>
            <person name="Bestin A."/>
            <person name="Morvezen R."/>
            <person name="Feron R."/>
            <person name="Wen M."/>
            <person name="Jouanno E."/>
            <person name="Herpin A."/>
            <person name="Schartl M."/>
            <person name="Postlethwait J."/>
            <person name="Schaerlinger B."/>
            <person name="Chardard D."/>
            <person name="Lecocq T."/>
            <person name="Poncet C."/>
            <person name="Jaffrelo L."/>
            <person name="Lampietro C."/>
            <person name="Guiguen Y."/>
        </authorList>
    </citation>
    <scope>NUCLEOTIDE SEQUENCE [LARGE SCALE GENOMIC DNA]</scope>
    <source>
        <tissue evidence="1">Blood</tissue>
    </source>
</reference>
<protein>
    <submittedName>
        <fullName evidence="1">Uncharacterized protein</fullName>
    </submittedName>
</protein>
<dbReference type="AlphaFoldDB" id="A0A6A5FQI8"/>
<evidence type="ECO:0000313" key="1">
    <source>
        <dbReference type="EMBL" id="KAF1392802.1"/>
    </source>
</evidence>
<name>A0A6A5FQI8_PERFL</name>
<accession>A0A6A5FQI8</accession>
<proteinExistence type="predicted"/>
<organism evidence="1 2">
    <name type="scientific">Perca fluviatilis</name>
    <name type="common">European perch</name>
    <dbReference type="NCBI Taxonomy" id="8168"/>
    <lineage>
        <taxon>Eukaryota</taxon>
        <taxon>Metazoa</taxon>
        <taxon>Chordata</taxon>
        <taxon>Craniata</taxon>
        <taxon>Vertebrata</taxon>
        <taxon>Euteleostomi</taxon>
        <taxon>Actinopterygii</taxon>
        <taxon>Neopterygii</taxon>
        <taxon>Teleostei</taxon>
        <taxon>Neoteleostei</taxon>
        <taxon>Acanthomorphata</taxon>
        <taxon>Eupercaria</taxon>
        <taxon>Perciformes</taxon>
        <taxon>Percoidei</taxon>
        <taxon>Percidae</taxon>
        <taxon>Percinae</taxon>
        <taxon>Perca</taxon>
    </lineage>
</organism>
<sequence length="114" mass="12998">MTRSFFKPLDTDGFLVLRLIATRRRLWQFTECGSFSRPSIGARHDDFYLQKGTSASGLRNKMSPSILPFKPVACVCHQPDNSRSPARIAAKRRQHFHRIWPIPSDISPSEKVAT</sequence>
<dbReference type="Proteomes" id="UP000465112">
    <property type="component" value="Chromosome 3"/>
</dbReference>
<keyword evidence="2" id="KW-1185">Reference proteome</keyword>
<gene>
    <name evidence="1" type="ORF">PFLUV_G00031830</name>
</gene>
<dbReference type="EMBL" id="VHII01000003">
    <property type="protein sequence ID" value="KAF1392802.1"/>
    <property type="molecule type" value="Genomic_DNA"/>
</dbReference>
<evidence type="ECO:0000313" key="2">
    <source>
        <dbReference type="Proteomes" id="UP000465112"/>
    </source>
</evidence>
<comment type="caution">
    <text evidence="1">The sequence shown here is derived from an EMBL/GenBank/DDBJ whole genome shotgun (WGS) entry which is preliminary data.</text>
</comment>